<dbReference type="Pfam" id="PF01243">
    <property type="entry name" value="PNPOx_N"/>
    <property type="match status" value="1"/>
</dbReference>
<reference evidence="4" key="1">
    <citation type="submission" date="2016-10" db="EMBL/GenBank/DDBJ databases">
        <authorList>
            <person name="Varghese N."/>
            <person name="Submissions S."/>
        </authorList>
    </citation>
    <scope>NUCLEOTIDE SEQUENCE [LARGE SCALE GENOMIC DNA]</scope>
    <source>
        <strain evidence="4">DSM 44544</strain>
    </source>
</reference>
<dbReference type="SUPFAM" id="SSF50475">
    <property type="entry name" value="FMN-binding split barrel"/>
    <property type="match status" value="1"/>
</dbReference>
<feature type="domain" description="Pyridoxamine 5'-phosphate oxidase N-terminal" evidence="2">
    <location>
        <begin position="6"/>
        <end position="127"/>
    </location>
</feature>
<sequence length="131" mass="14610">MGVTFNEATKALFDGKNFPVLATINADGSVQTSVVWAKRDGDAVLFATVQGRLKERNMRRDPRVSLSVFDLDDPLKYVEVRGRAEITEEGGRELINELSHKYDGKDFRTEPPEVVRVVVRVVPDKVTGYAA</sequence>
<evidence type="ECO:0000313" key="4">
    <source>
        <dbReference type="Proteomes" id="UP000199622"/>
    </source>
</evidence>
<name>A0A1H5D9S3_9PSEU</name>
<gene>
    <name evidence="3" type="ORF">SAMN04489727_9242</name>
</gene>
<dbReference type="GO" id="GO:0016627">
    <property type="term" value="F:oxidoreductase activity, acting on the CH-CH group of donors"/>
    <property type="evidence" value="ECO:0007669"/>
    <property type="project" value="TreeGrafter"/>
</dbReference>
<dbReference type="Gene3D" id="2.30.110.10">
    <property type="entry name" value="Electron Transport, Fmn-binding Protein, Chain A"/>
    <property type="match status" value="1"/>
</dbReference>
<dbReference type="RefSeq" id="WP_091318765.1">
    <property type="nucleotide sequence ID" value="NZ_FNSO01000004.1"/>
</dbReference>
<dbReference type="GO" id="GO:0005829">
    <property type="term" value="C:cytosol"/>
    <property type="evidence" value="ECO:0007669"/>
    <property type="project" value="TreeGrafter"/>
</dbReference>
<dbReference type="InterPro" id="IPR012349">
    <property type="entry name" value="Split_barrel_FMN-bd"/>
</dbReference>
<protein>
    <submittedName>
        <fullName evidence="3">PPOX class probable F420-dependent enzyme</fullName>
    </submittedName>
</protein>
<keyword evidence="1" id="KW-0560">Oxidoreductase</keyword>
<organism evidence="3 4">
    <name type="scientific">Amycolatopsis tolypomycina</name>
    <dbReference type="NCBI Taxonomy" id="208445"/>
    <lineage>
        <taxon>Bacteria</taxon>
        <taxon>Bacillati</taxon>
        <taxon>Actinomycetota</taxon>
        <taxon>Actinomycetes</taxon>
        <taxon>Pseudonocardiales</taxon>
        <taxon>Pseudonocardiaceae</taxon>
        <taxon>Amycolatopsis</taxon>
    </lineage>
</organism>
<accession>A0A1H5D9S3</accession>
<dbReference type="InterPro" id="IPR052019">
    <property type="entry name" value="F420H2_bilvrd_red/Heme_oxyg"/>
</dbReference>
<dbReference type="PANTHER" id="PTHR35176:SF6">
    <property type="entry name" value="HEME OXYGENASE HI_0854-RELATED"/>
    <property type="match status" value="1"/>
</dbReference>
<dbReference type="OrthoDB" id="162914at2"/>
<dbReference type="AlphaFoldDB" id="A0A1H5D9S3"/>
<dbReference type="Proteomes" id="UP000199622">
    <property type="component" value="Unassembled WGS sequence"/>
</dbReference>
<dbReference type="STRING" id="208445.SAMN04489727_9242"/>
<dbReference type="PANTHER" id="PTHR35176">
    <property type="entry name" value="HEME OXYGENASE HI_0854-RELATED"/>
    <property type="match status" value="1"/>
</dbReference>
<keyword evidence="4" id="KW-1185">Reference proteome</keyword>
<evidence type="ECO:0000256" key="1">
    <source>
        <dbReference type="ARBA" id="ARBA00023002"/>
    </source>
</evidence>
<dbReference type="EMBL" id="FNSO01000004">
    <property type="protein sequence ID" value="SED75601.1"/>
    <property type="molecule type" value="Genomic_DNA"/>
</dbReference>
<dbReference type="InterPro" id="IPR011576">
    <property type="entry name" value="Pyridox_Oxase_N"/>
</dbReference>
<dbReference type="NCBIfam" id="TIGR03618">
    <property type="entry name" value="Rv1155_F420"/>
    <property type="match status" value="1"/>
</dbReference>
<dbReference type="InterPro" id="IPR019920">
    <property type="entry name" value="F420-binding_dom_put"/>
</dbReference>
<evidence type="ECO:0000313" key="3">
    <source>
        <dbReference type="EMBL" id="SED75601.1"/>
    </source>
</evidence>
<dbReference type="GO" id="GO:0070967">
    <property type="term" value="F:coenzyme F420 binding"/>
    <property type="evidence" value="ECO:0007669"/>
    <property type="project" value="TreeGrafter"/>
</dbReference>
<proteinExistence type="predicted"/>
<evidence type="ECO:0000259" key="2">
    <source>
        <dbReference type="Pfam" id="PF01243"/>
    </source>
</evidence>